<protein>
    <submittedName>
        <fullName evidence="5">Exonuclease domain-containing protein</fullName>
    </submittedName>
</protein>
<evidence type="ECO:0000313" key="5">
    <source>
        <dbReference type="EMBL" id="MBM6818077.1"/>
    </source>
</evidence>
<feature type="domain" description="Exonuclease" evidence="4">
    <location>
        <begin position="2"/>
        <end position="188"/>
    </location>
</feature>
<dbReference type="CDD" id="cd06133">
    <property type="entry name" value="ERI-1_3'hExo_like"/>
    <property type="match status" value="1"/>
</dbReference>
<dbReference type="GO" id="GO:0004527">
    <property type="term" value="F:exonuclease activity"/>
    <property type="evidence" value="ECO:0007669"/>
    <property type="project" value="UniProtKB-KW"/>
</dbReference>
<dbReference type="RefSeq" id="WP_133015814.1">
    <property type="nucleotide sequence ID" value="NZ_JACJLL010000006.1"/>
</dbReference>
<keyword evidence="6" id="KW-1185">Reference proteome</keyword>
<organism evidence="5 6">
    <name type="scientific">Clostridium saudiense</name>
    <dbReference type="NCBI Taxonomy" id="1414720"/>
    <lineage>
        <taxon>Bacteria</taxon>
        <taxon>Bacillati</taxon>
        <taxon>Bacillota</taxon>
        <taxon>Clostridia</taxon>
        <taxon>Eubacteriales</taxon>
        <taxon>Clostridiaceae</taxon>
        <taxon>Clostridium</taxon>
    </lineage>
</organism>
<dbReference type="InterPro" id="IPR013520">
    <property type="entry name" value="Ribonucl_H"/>
</dbReference>
<evidence type="ECO:0000256" key="3">
    <source>
        <dbReference type="ARBA" id="ARBA00022839"/>
    </source>
</evidence>
<sequence length="249" mass="29048">MNYIIFDLEYNQQHPDDINPSEPKPPLLFEIIQIGAIKMSKELKPTSVFNSLVKPNIHLKLHPYVENLTKINMDDLNKSPNFKSVYTEFINFIGKEENILVVWGNSDIKELIKNIEFYNLDSSKISNKYIDIQSYASKLFKLPKGQKISLKNAVEALNIPVEGDFHDAFFDAHYTAEVFKSIYTKKLSPSTFIKSTEKRPKVKKEKLDSHALIKEFEKIYNRKMSKEEVEIIRLAYFMGKTKQFILKDE</sequence>
<dbReference type="InterPro" id="IPR036397">
    <property type="entry name" value="RNaseH_sf"/>
</dbReference>
<dbReference type="InterPro" id="IPR047201">
    <property type="entry name" value="ERI-1_3'hExo-like"/>
</dbReference>
<dbReference type="Proteomes" id="UP000767334">
    <property type="component" value="Unassembled WGS sequence"/>
</dbReference>
<proteinExistence type="predicted"/>
<reference evidence="5 6" key="1">
    <citation type="journal article" date="2021" name="Sci. Rep.">
        <title>The distribution of antibiotic resistance genes in chicken gut microbiota commensals.</title>
        <authorList>
            <person name="Juricova H."/>
            <person name="Matiasovicova J."/>
            <person name="Kubasova T."/>
            <person name="Cejkova D."/>
            <person name="Rychlik I."/>
        </authorList>
    </citation>
    <scope>NUCLEOTIDE SEQUENCE [LARGE SCALE GENOMIC DNA]</scope>
    <source>
        <strain evidence="5 6">An435</strain>
    </source>
</reference>
<dbReference type="PANTHER" id="PTHR23044:SF61">
    <property type="entry name" value="3'-5' EXORIBONUCLEASE 1-RELATED"/>
    <property type="match status" value="1"/>
</dbReference>
<evidence type="ECO:0000256" key="1">
    <source>
        <dbReference type="ARBA" id="ARBA00022722"/>
    </source>
</evidence>
<evidence type="ECO:0000259" key="4">
    <source>
        <dbReference type="SMART" id="SM00479"/>
    </source>
</evidence>
<dbReference type="Pfam" id="PF00929">
    <property type="entry name" value="RNase_T"/>
    <property type="match status" value="1"/>
</dbReference>
<comment type="caution">
    <text evidence="5">The sequence shown here is derived from an EMBL/GenBank/DDBJ whole genome shotgun (WGS) entry which is preliminary data.</text>
</comment>
<evidence type="ECO:0000313" key="6">
    <source>
        <dbReference type="Proteomes" id="UP000767334"/>
    </source>
</evidence>
<evidence type="ECO:0000256" key="2">
    <source>
        <dbReference type="ARBA" id="ARBA00022801"/>
    </source>
</evidence>
<dbReference type="SUPFAM" id="SSF53098">
    <property type="entry name" value="Ribonuclease H-like"/>
    <property type="match status" value="1"/>
</dbReference>
<keyword evidence="2" id="KW-0378">Hydrolase</keyword>
<accession>A0ABS2FDE9</accession>
<dbReference type="Gene3D" id="3.30.420.10">
    <property type="entry name" value="Ribonuclease H-like superfamily/Ribonuclease H"/>
    <property type="match status" value="1"/>
</dbReference>
<dbReference type="PANTHER" id="PTHR23044">
    <property type="entry name" value="3'-5' EXONUCLEASE ERI1-RELATED"/>
    <property type="match status" value="1"/>
</dbReference>
<dbReference type="InterPro" id="IPR051274">
    <property type="entry name" value="3-5_Exoribonuclease"/>
</dbReference>
<dbReference type="InterPro" id="IPR012337">
    <property type="entry name" value="RNaseH-like_sf"/>
</dbReference>
<dbReference type="SMART" id="SM00479">
    <property type="entry name" value="EXOIII"/>
    <property type="match status" value="1"/>
</dbReference>
<dbReference type="EMBL" id="JACJLL010000006">
    <property type="protein sequence ID" value="MBM6818077.1"/>
    <property type="molecule type" value="Genomic_DNA"/>
</dbReference>
<keyword evidence="3 5" id="KW-0269">Exonuclease</keyword>
<name>A0ABS2FDE9_9CLOT</name>
<gene>
    <name evidence="5" type="ORF">H6A19_01780</name>
</gene>
<keyword evidence="1" id="KW-0540">Nuclease</keyword>